<sequence>MKAFRIRVQVCLCASSNRWRGTVTFCMVCIIEGDTKAIDNLCFFIRSNSDKELGLQPSQQQAQSQQQAYSPECERHVETPSSNPKGQARERPTRQTKVGFIMQITMGTSPTESMVAAGNIFVGQTESPLLIRPYISKLTKSEIHAVMTAGFATIAGSFHL</sequence>
<dbReference type="InterPro" id="IPR008276">
    <property type="entry name" value="C_nuclsd_transpt"/>
</dbReference>
<gene>
    <name evidence="3" type="ORF">UPYG_G00188300</name>
</gene>
<proteinExistence type="predicted"/>
<name>A0ABD0WWY6_UMBPY</name>
<feature type="compositionally biased region" description="Low complexity" evidence="1">
    <location>
        <begin position="56"/>
        <end position="68"/>
    </location>
</feature>
<comment type="caution">
    <text evidence="3">The sequence shown here is derived from an EMBL/GenBank/DDBJ whole genome shotgun (WGS) entry which is preliminary data.</text>
</comment>
<evidence type="ECO:0000313" key="3">
    <source>
        <dbReference type="EMBL" id="KAL0979690.1"/>
    </source>
</evidence>
<accession>A0ABD0WWY6</accession>
<keyword evidence="4" id="KW-1185">Reference proteome</keyword>
<dbReference type="PANTHER" id="PTHR10590">
    <property type="entry name" value="SODIUM/NUCLEOSIDE COTRANSPORTER"/>
    <property type="match status" value="1"/>
</dbReference>
<evidence type="ECO:0000259" key="2">
    <source>
        <dbReference type="Pfam" id="PF07670"/>
    </source>
</evidence>
<dbReference type="PANTHER" id="PTHR10590:SF4">
    <property type="entry name" value="SOLUTE CARRIER FAMILY 28 MEMBER 3"/>
    <property type="match status" value="1"/>
</dbReference>
<protein>
    <recommendedName>
        <fullName evidence="2">Nucleoside transporter/FeoB GTPase Gate domain-containing protein</fullName>
    </recommendedName>
</protein>
<feature type="domain" description="Nucleoside transporter/FeoB GTPase Gate" evidence="2">
    <location>
        <begin position="98"/>
        <end position="158"/>
    </location>
</feature>
<feature type="region of interest" description="Disordered" evidence="1">
    <location>
        <begin position="54"/>
        <end position="94"/>
    </location>
</feature>
<dbReference type="Proteomes" id="UP001557470">
    <property type="component" value="Unassembled WGS sequence"/>
</dbReference>
<evidence type="ECO:0000256" key="1">
    <source>
        <dbReference type="SAM" id="MobiDB-lite"/>
    </source>
</evidence>
<dbReference type="Pfam" id="PF07670">
    <property type="entry name" value="Gate"/>
    <property type="match status" value="1"/>
</dbReference>
<dbReference type="EMBL" id="JAGEUA010000005">
    <property type="protein sequence ID" value="KAL0979690.1"/>
    <property type="molecule type" value="Genomic_DNA"/>
</dbReference>
<dbReference type="AlphaFoldDB" id="A0ABD0WWY6"/>
<dbReference type="InterPro" id="IPR011642">
    <property type="entry name" value="Gate_dom"/>
</dbReference>
<evidence type="ECO:0000313" key="4">
    <source>
        <dbReference type="Proteomes" id="UP001557470"/>
    </source>
</evidence>
<reference evidence="3 4" key="1">
    <citation type="submission" date="2024-06" db="EMBL/GenBank/DDBJ databases">
        <authorList>
            <person name="Pan Q."/>
            <person name="Wen M."/>
            <person name="Jouanno E."/>
            <person name="Zahm M."/>
            <person name="Klopp C."/>
            <person name="Cabau C."/>
            <person name="Louis A."/>
            <person name="Berthelot C."/>
            <person name="Parey E."/>
            <person name="Roest Crollius H."/>
            <person name="Montfort J."/>
            <person name="Robinson-Rechavi M."/>
            <person name="Bouchez O."/>
            <person name="Lampietro C."/>
            <person name="Lopez Roques C."/>
            <person name="Donnadieu C."/>
            <person name="Postlethwait J."/>
            <person name="Bobe J."/>
            <person name="Verreycken H."/>
            <person name="Guiguen Y."/>
        </authorList>
    </citation>
    <scope>NUCLEOTIDE SEQUENCE [LARGE SCALE GENOMIC DNA]</scope>
    <source>
        <strain evidence="3">Up_M1</strain>
        <tissue evidence="3">Testis</tissue>
    </source>
</reference>
<organism evidence="3 4">
    <name type="scientific">Umbra pygmaea</name>
    <name type="common">Eastern mudminnow</name>
    <dbReference type="NCBI Taxonomy" id="75934"/>
    <lineage>
        <taxon>Eukaryota</taxon>
        <taxon>Metazoa</taxon>
        <taxon>Chordata</taxon>
        <taxon>Craniata</taxon>
        <taxon>Vertebrata</taxon>
        <taxon>Euteleostomi</taxon>
        <taxon>Actinopterygii</taxon>
        <taxon>Neopterygii</taxon>
        <taxon>Teleostei</taxon>
        <taxon>Protacanthopterygii</taxon>
        <taxon>Esociformes</taxon>
        <taxon>Umbridae</taxon>
        <taxon>Umbra</taxon>
    </lineage>
</organism>